<feature type="domain" description="Helix-hairpin-helix DNA-binding motif class 1" evidence="3">
    <location>
        <begin position="360"/>
        <end position="379"/>
    </location>
</feature>
<feature type="chain" id="PRO_5039627099" evidence="2">
    <location>
        <begin position="22"/>
        <end position="412"/>
    </location>
</feature>
<dbReference type="SUPFAM" id="SSF47781">
    <property type="entry name" value="RuvA domain 2-like"/>
    <property type="match status" value="1"/>
</dbReference>
<dbReference type="GO" id="GO:0016787">
    <property type="term" value="F:hydrolase activity"/>
    <property type="evidence" value="ECO:0007669"/>
    <property type="project" value="UniProtKB-KW"/>
</dbReference>
<keyword evidence="5" id="KW-0378">Hydrolase</keyword>
<feature type="region of interest" description="Disordered" evidence="1">
    <location>
        <begin position="316"/>
        <end position="349"/>
    </location>
</feature>
<protein>
    <submittedName>
        <fullName evidence="5">MBL fold metallo-hydrolase</fullName>
    </submittedName>
</protein>
<dbReference type="GO" id="GO:0003677">
    <property type="term" value="F:DNA binding"/>
    <property type="evidence" value="ECO:0007669"/>
    <property type="project" value="InterPro"/>
</dbReference>
<dbReference type="InterPro" id="IPR003583">
    <property type="entry name" value="Hlx-hairpin-Hlx_DNA-bd_motif"/>
</dbReference>
<reference evidence="5 6" key="1">
    <citation type="submission" date="2016-12" db="EMBL/GenBank/DDBJ databases">
        <title>The whole genome sequencing and assembly of Bacillus cohnii DSM 6307T strain.</title>
        <authorList>
            <person name="Lee Y.-J."/>
            <person name="Yi H."/>
            <person name="Bahn Y.-S."/>
            <person name="Kim J.F."/>
            <person name="Lee D.-W."/>
        </authorList>
    </citation>
    <scope>NUCLEOTIDE SEQUENCE [LARGE SCALE GENOMIC DNA]</scope>
    <source>
        <strain evidence="5 6">DSM 6307</strain>
    </source>
</reference>
<feature type="compositionally biased region" description="Polar residues" evidence="1">
    <location>
        <begin position="319"/>
        <end position="335"/>
    </location>
</feature>
<evidence type="ECO:0000313" key="6">
    <source>
        <dbReference type="Proteomes" id="UP000215224"/>
    </source>
</evidence>
<feature type="domain" description="Helix-hairpin-helix DNA-binding motif class 1" evidence="3">
    <location>
        <begin position="386"/>
        <end position="405"/>
    </location>
</feature>
<dbReference type="InterPro" id="IPR036866">
    <property type="entry name" value="RibonucZ/Hydroxyglut_hydro"/>
</dbReference>
<dbReference type="InterPro" id="IPR001279">
    <property type="entry name" value="Metallo-B-lactamas"/>
</dbReference>
<dbReference type="Pfam" id="PF00753">
    <property type="entry name" value="Lactamase_B"/>
    <property type="match status" value="1"/>
</dbReference>
<dbReference type="RefSeq" id="WP_066416438.1">
    <property type="nucleotide sequence ID" value="NZ_CP018866.1"/>
</dbReference>
<dbReference type="Proteomes" id="UP000215224">
    <property type="component" value="Chromosome"/>
</dbReference>
<dbReference type="SMART" id="SM00278">
    <property type="entry name" value="HhH1"/>
    <property type="match status" value="2"/>
</dbReference>
<dbReference type="STRING" id="1314751.GCA_001591425_02424"/>
<evidence type="ECO:0000256" key="2">
    <source>
        <dbReference type="SAM" id="SignalP"/>
    </source>
</evidence>
<dbReference type="EMBL" id="CP018866">
    <property type="protein sequence ID" value="AST92511.1"/>
    <property type="molecule type" value="Genomic_DNA"/>
</dbReference>
<dbReference type="PROSITE" id="PS51257">
    <property type="entry name" value="PROKAR_LIPOPROTEIN"/>
    <property type="match status" value="1"/>
</dbReference>
<dbReference type="PANTHER" id="PTHR30619">
    <property type="entry name" value="DNA INTERNALIZATION/COMPETENCE PROTEIN COMEC/REC2"/>
    <property type="match status" value="1"/>
</dbReference>
<dbReference type="InterPro" id="IPR052159">
    <property type="entry name" value="Competence_DNA_uptake"/>
</dbReference>
<dbReference type="InterPro" id="IPR010994">
    <property type="entry name" value="RuvA_2-like"/>
</dbReference>
<dbReference type="SUPFAM" id="SSF56281">
    <property type="entry name" value="Metallo-hydrolase/oxidoreductase"/>
    <property type="match status" value="1"/>
</dbReference>
<feature type="signal peptide" evidence="2">
    <location>
        <begin position="1"/>
        <end position="21"/>
    </location>
</feature>
<keyword evidence="6" id="KW-1185">Reference proteome</keyword>
<dbReference type="AlphaFoldDB" id="A0A223KSN7"/>
<dbReference type="KEGG" id="bcoh:BC6307_15035"/>
<name>A0A223KSN7_9BACI</name>
<gene>
    <name evidence="5" type="ORF">BC6307_15035</name>
</gene>
<proteinExistence type="predicted"/>
<dbReference type="CDD" id="cd07731">
    <property type="entry name" value="ComA-like_MBL-fold"/>
    <property type="match status" value="1"/>
</dbReference>
<dbReference type="Pfam" id="PF12836">
    <property type="entry name" value="HHH_3"/>
    <property type="match status" value="1"/>
</dbReference>
<evidence type="ECO:0000259" key="4">
    <source>
        <dbReference type="SMART" id="SM00849"/>
    </source>
</evidence>
<dbReference type="SMART" id="SM00849">
    <property type="entry name" value="Lactamase_B"/>
    <property type="match status" value="1"/>
</dbReference>
<dbReference type="PANTHER" id="PTHR30619:SF7">
    <property type="entry name" value="BETA-LACTAMASE DOMAIN PROTEIN"/>
    <property type="match status" value="1"/>
</dbReference>
<evidence type="ECO:0000313" key="5">
    <source>
        <dbReference type="EMBL" id="AST92511.1"/>
    </source>
</evidence>
<keyword evidence="2" id="KW-0732">Signal</keyword>
<feature type="domain" description="Metallo-beta-lactamase" evidence="4">
    <location>
        <begin position="82"/>
        <end position="273"/>
    </location>
</feature>
<evidence type="ECO:0000259" key="3">
    <source>
        <dbReference type="SMART" id="SM00278"/>
    </source>
</evidence>
<dbReference type="InterPro" id="IPR035681">
    <property type="entry name" value="ComA-like_MBL"/>
</dbReference>
<organism evidence="5 6">
    <name type="scientific">Sutcliffiella cohnii</name>
    <dbReference type="NCBI Taxonomy" id="33932"/>
    <lineage>
        <taxon>Bacteria</taxon>
        <taxon>Bacillati</taxon>
        <taxon>Bacillota</taxon>
        <taxon>Bacilli</taxon>
        <taxon>Bacillales</taxon>
        <taxon>Bacillaceae</taxon>
        <taxon>Sutcliffiella</taxon>
    </lineage>
</organism>
<dbReference type="Gene3D" id="1.10.150.320">
    <property type="entry name" value="Photosystem II 12 kDa extrinsic protein"/>
    <property type="match status" value="1"/>
</dbReference>
<sequence>MYKHHLFALFTVILLIITGCAQESTNLGNNTSVHNQEQNSIDKEPPSIKEEIEVEKNANEKESQSLSELKVHYMNVGQADSTLLQFTVEGEAFHILIDAGNWNRNDVVNYLHAQNVSHIDIAIGTHPDADHIGQLDKVINTFDVGEVWMSGNTNSSQTFQRVLEAIDKSGADYYEPRMGDEFEIGSLEIAVLYPKTITENDNEESISLKITYGDIRFIFTGDASKKNELNMMQSGFDLDADILQLGHHGSSTSTDPAFLSTVNPSIAIYSAGVDNSYGHPHDEVVNLVQNAGIDLYGTDVHGTIIVSTDGRDYRVFTNRDGTITPSSKKGTPSGNDKTEKPKQDSNVTNGCLNVNSASIDELQGIKHIGIERAEQLVNIRPFKSIDDLSRINGIGPARIKDIKEQGLACIGG</sequence>
<dbReference type="Gene3D" id="3.60.15.10">
    <property type="entry name" value="Ribonuclease Z/Hydroxyacylglutathione hydrolase-like"/>
    <property type="match status" value="1"/>
</dbReference>
<dbReference type="GO" id="GO:0006281">
    <property type="term" value="P:DNA repair"/>
    <property type="evidence" value="ECO:0007669"/>
    <property type="project" value="InterPro"/>
</dbReference>
<evidence type="ECO:0000256" key="1">
    <source>
        <dbReference type="SAM" id="MobiDB-lite"/>
    </source>
</evidence>
<accession>A0A223KSN7</accession>